<proteinExistence type="predicted"/>
<feature type="region of interest" description="Disordered" evidence="2">
    <location>
        <begin position="586"/>
        <end position="612"/>
    </location>
</feature>
<evidence type="ECO:0000256" key="2">
    <source>
        <dbReference type="SAM" id="MobiDB-lite"/>
    </source>
</evidence>
<accession>A0A256VIM2</accession>
<gene>
    <name evidence="3" type="ORF">CBG21_05310</name>
</gene>
<evidence type="ECO:0008006" key="5">
    <source>
        <dbReference type="Google" id="ProtNLM"/>
    </source>
</evidence>
<feature type="coiled-coil region" evidence="1">
    <location>
        <begin position="415"/>
        <end position="442"/>
    </location>
</feature>
<evidence type="ECO:0000313" key="4">
    <source>
        <dbReference type="Proteomes" id="UP000216122"/>
    </source>
</evidence>
<feature type="region of interest" description="Disordered" evidence="2">
    <location>
        <begin position="34"/>
        <end position="61"/>
    </location>
</feature>
<dbReference type="Pfam" id="PF18555">
    <property type="entry name" value="MobL"/>
    <property type="match status" value="1"/>
</dbReference>
<dbReference type="Proteomes" id="UP000216122">
    <property type="component" value="Unassembled WGS sequence"/>
</dbReference>
<feature type="compositionally biased region" description="Basic residues" evidence="2">
    <location>
        <begin position="596"/>
        <end position="609"/>
    </location>
</feature>
<evidence type="ECO:0000313" key="3">
    <source>
        <dbReference type="EMBL" id="OYT03573.1"/>
    </source>
</evidence>
<keyword evidence="1" id="KW-0175">Coiled coil</keyword>
<feature type="compositionally biased region" description="Basic and acidic residues" evidence="2">
    <location>
        <begin position="34"/>
        <end position="48"/>
    </location>
</feature>
<dbReference type="AlphaFoldDB" id="A0A256VIM2"/>
<name>A0A256VIM2_LIMRT</name>
<evidence type="ECO:0000256" key="1">
    <source>
        <dbReference type="SAM" id="Coils"/>
    </source>
</evidence>
<sequence>MGLFTKNGDKSPDIIYTQEFRLANGARYLGYTERSEALSPEKENDLQRSENVQNDPDVPKNYKGYLGYTDRKAATKMEKDLDDQEKGDYPTFTQGAYELSEKQHKELIKNLKEAQKNKSLLWAGVVSFSPEFIEKSGLMYDDGTVNQKAIKTVVMAAMPDYLEAEGLNSPETFWWGDIHLNTNHVHVHLAISQKKNTRPLKDGQPKGMFHTKSIRKLKSAIHHQLANEKSRVREIALEKSLDYHKSVMVNMAQRIINQDQHTQQLLLNLQETLPKYKDKRRWRASNHSVDFKESRDLAFDLVDSLLKHQLFSSYQFYQESSKELDSASRESYGQHIKDTVQPRDEELRNRLVNLLFRDLATAERKGKLYRKDRLAIMEKQGTDLNKKIMDDEVKLLNELDAKSSEAKKLRIRLGLRRYYLKLANLDNRIADLQERIDGLKQLDDQTKLTPFINFFQEQQLMAKLEKIPKKQLSISDKATLNRLRAKYQDVQQLPIKLANPENIAIRKAQLAQEEQLLKEYPNDPGKEFIIEPDTKVSEQYQTQQMILDLKQRIHQNNQLSKEERQKTNGPLFQRLKRLYKYKENPHDHKAQQMIKKYQRKQRKQTRQHRSPLMSHSVIGSFTKLLAAGKTNHAKARRAMHERLDRDDDLEREDELERHEELRH</sequence>
<reference evidence="3 4" key="2">
    <citation type="submission" date="2017-09" db="EMBL/GenBank/DDBJ databases">
        <title>Tripartite evolution among Lactobacillus johnsonii, Lactobacillus taiwanensis, Lactobacillus reuteri and their rodent host.</title>
        <authorList>
            <person name="Wang T."/>
            <person name="Knowles S."/>
            <person name="Cheng C."/>
        </authorList>
    </citation>
    <scope>NUCLEOTIDE SEQUENCE [LARGE SCALE GENOMIC DNA]</scope>
    <source>
        <strain evidence="3 4">103v</strain>
    </source>
</reference>
<dbReference type="InterPro" id="IPR041073">
    <property type="entry name" value="MobL"/>
</dbReference>
<dbReference type="EMBL" id="NGQC01000032">
    <property type="protein sequence ID" value="OYT03573.1"/>
    <property type="molecule type" value="Genomic_DNA"/>
</dbReference>
<comment type="caution">
    <text evidence="3">The sequence shown here is derived from an EMBL/GenBank/DDBJ whole genome shotgun (WGS) entry which is preliminary data.</text>
</comment>
<organism evidence="3 4">
    <name type="scientific">Limosilactobacillus reuteri</name>
    <name type="common">Lactobacillus reuteri</name>
    <dbReference type="NCBI Taxonomy" id="1598"/>
    <lineage>
        <taxon>Bacteria</taxon>
        <taxon>Bacillati</taxon>
        <taxon>Bacillota</taxon>
        <taxon>Bacilli</taxon>
        <taxon>Lactobacillales</taxon>
        <taxon>Lactobacillaceae</taxon>
        <taxon>Limosilactobacillus</taxon>
    </lineage>
</organism>
<dbReference type="RefSeq" id="WP_094504330.1">
    <property type="nucleotide sequence ID" value="NZ_NGPH01000028.1"/>
</dbReference>
<reference evidence="4" key="1">
    <citation type="submission" date="2017-05" db="EMBL/GenBank/DDBJ databases">
        <authorList>
            <person name="Lin X.B."/>
            <person name="Stothard P."/>
            <person name="Tasseva G."/>
            <person name="Walter J."/>
        </authorList>
    </citation>
    <scope>NUCLEOTIDE SEQUENCE [LARGE SCALE GENOMIC DNA]</scope>
    <source>
        <strain evidence="4">103v</strain>
    </source>
</reference>
<protein>
    <recommendedName>
        <fullName evidence="5">Relaxase</fullName>
    </recommendedName>
</protein>